<dbReference type="OrthoDB" id="428159at2759"/>
<comment type="caution">
    <text evidence="2">The sequence shown here is derived from an EMBL/GenBank/DDBJ whole genome shotgun (WGS) entry which is preliminary data.</text>
</comment>
<sequence length="213" mass="24300">MLLQEMTFEIDEDFLFVLLDFTKIHGFTSQDPDAPLINDTLDIPEPKTSEGDNHLYFEVLHINLMKINISFVRTERINVENKKEILIHLPLDLMIAYDTTFDPQTKLTLTNLVPIEASILAEMATGFYGYMLQWEKIISTHQLQAFTQASMPLPQKMPKEKCIDNPNRNIGFGNLVALPSIEAPILEEMATGFNGCGFQWEKLEFLGDSVIVF</sequence>
<name>A0A8H4A300_GIGMA</name>
<gene>
    <name evidence="2" type="ORF">F8M41_009503</name>
</gene>
<organism evidence="2 3">
    <name type="scientific">Gigaspora margarita</name>
    <dbReference type="NCBI Taxonomy" id="4874"/>
    <lineage>
        <taxon>Eukaryota</taxon>
        <taxon>Fungi</taxon>
        <taxon>Fungi incertae sedis</taxon>
        <taxon>Mucoromycota</taxon>
        <taxon>Glomeromycotina</taxon>
        <taxon>Glomeromycetes</taxon>
        <taxon>Diversisporales</taxon>
        <taxon>Gigasporaceae</taxon>
        <taxon>Gigaspora</taxon>
    </lineage>
</organism>
<dbReference type="InterPro" id="IPR000999">
    <property type="entry name" value="RNase_III_dom"/>
</dbReference>
<evidence type="ECO:0000313" key="3">
    <source>
        <dbReference type="Proteomes" id="UP000439903"/>
    </source>
</evidence>
<evidence type="ECO:0000313" key="2">
    <source>
        <dbReference type="EMBL" id="KAF0400948.1"/>
    </source>
</evidence>
<dbReference type="GO" id="GO:0006396">
    <property type="term" value="P:RNA processing"/>
    <property type="evidence" value="ECO:0007669"/>
    <property type="project" value="InterPro"/>
</dbReference>
<proteinExistence type="predicted"/>
<dbReference type="EMBL" id="WTPW01002027">
    <property type="protein sequence ID" value="KAF0400948.1"/>
    <property type="molecule type" value="Genomic_DNA"/>
</dbReference>
<dbReference type="GO" id="GO:0004525">
    <property type="term" value="F:ribonuclease III activity"/>
    <property type="evidence" value="ECO:0007669"/>
    <property type="project" value="InterPro"/>
</dbReference>
<dbReference type="PROSITE" id="PS00517">
    <property type="entry name" value="RNASE_3_1"/>
    <property type="match status" value="1"/>
</dbReference>
<protein>
    <submittedName>
        <fullName evidence="2">Vacuolar protein sorting-associated protein 13</fullName>
    </submittedName>
</protein>
<keyword evidence="3" id="KW-1185">Reference proteome</keyword>
<accession>A0A8H4A300</accession>
<feature type="domain" description="RNase III" evidence="1">
    <location>
        <begin position="201"/>
        <end position="209"/>
    </location>
</feature>
<dbReference type="Proteomes" id="UP000439903">
    <property type="component" value="Unassembled WGS sequence"/>
</dbReference>
<dbReference type="AlphaFoldDB" id="A0A8H4A300"/>
<evidence type="ECO:0000259" key="1">
    <source>
        <dbReference type="PROSITE" id="PS00517"/>
    </source>
</evidence>
<reference evidence="2 3" key="1">
    <citation type="journal article" date="2019" name="Environ. Microbiol.">
        <title>At the nexus of three kingdoms: the genome of the mycorrhizal fungus Gigaspora margarita provides insights into plant, endobacterial and fungal interactions.</title>
        <authorList>
            <person name="Venice F."/>
            <person name="Ghignone S."/>
            <person name="Salvioli di Fossalunga A."/>
            <person name="Amselem J."/>
            <person name="Novero M."/>
            <person name="Xianan X."/>
            <person name="Sedzielewska Toro K."/>
            <person name="Morin E."/>
            <person name="Lipzen A."/>
            <person name="Grigoriev I.V."/>
            <person name="Henrissat B."/>
            <person name="Martin F.M."/>
            <person name="Bonfante P."/>
        </authorList>
    </citation>
    <scope>NUCLEOTIDE SEQUENCE [LARGE SCALE GENOMIC DNA]</scope>
    <source>
        <strain evidence="2 3">BEG34</strain>
    </source>
</reference>